<keyword evidence="3 4" id="KW-0413">Isomerase</keyword>
<name>A0ABR7WZN4_9SPHI</name>
<dbReference type="PROSITE" id="PS51257">
    <property type="entry name" value="PROKAR_LIPOPROTEIN"/>
    <property type="match status" value="1"/>
</dbReference>
<dbReference type="SUPFAM" id="SSF54534">
    <property type="entry name" value="FKBP-like"/>
    <property type="match status" value="2"/>
</dbReference>
<dbReference type="InterPro" id="IPR001179">
    <property type="entry name" value="PPIase_FKBP_dom"/>
</dbReference>
<gene>
    <name evidence="6" type="ORF">IDJ77_24120</name>
</gene>
<proteinExistence type="inferred from homology"/>
<dbReference type="GO" id="GO:0016853">
    <property type="term" value="F:isomerase activity"/>
    <property type="evidence" value="ECO:0007669"/>
    <property type="project" value="UniProtKB-KW"/>
</dbReference>
<comment type="caution">
    <text evidence="6">The sequence shown here is derived from an EMBL/GenBank/DDBJ whole genome shotgun (WGS) entry which is preliminary data.</text>
</comment>
<dbReference type="PROSITE" id="PS50059">
    <property type="entry name" value="FKBP_PPIASE"/>
    <property type="match status" value="2"/>
</dbReference>
<comment type="similarity">
    <text evidence="4">Belongs to the FKBP-type PPIase family.</text>
</comment>
<evidence type="ECO:0000259" key="5">
    <source>
        <dbReference type="PROSITE" id="PS50059"/>
    </source>
</evidence>
<accession>A0ABR7WZN4</accession>
<evidence type="ECO:0000313" key="6">
    <source>
        <dbReference type="EMBL" id="MBD1366919.1"/>
    </source>
</evidence>
<dbReference type="Pfam" id="PF00254">
    <property type="entry name" value="FKBP_C"/>
    <property type="match status" value="1"/>
</dbReference>
<feature type="domain" description="PPIase FKBP-type" evidence="5">
    <location>
        <begin position="221"/>
        <end position="314"/>
    </location>
</feature>
<organism evidence="6 7">
    <name type="scientific">Mucilaginibacter pankratovii</name>
    <dbReference type="NCBI Taxonomy" id="2772110"/>
    <lineage>
        <taxon>Bacteria</taxon>
        <taxon>Pseudomonadati</taxon>
        <taxon>Bacteroidota</taxon>
        <taxon>Sphingobacteriia</taxon>
        <taxon>Sphingobacteriales</taxon>
        <taxon>Sphingobacteriaceae</taxon>
        <taxon>Mucilaginibacter</taxon>
    </lineage>
</organism>
<evidence type="ECO:0000256" key="2">
    <source>
        <dbReference type="ARBA" id="ARBA00023110"/>
    </source>
</evidence>
<keyword evidence="7" id="KW-1185">Reference proteome</keyword>
<dbReference type="EMBL" id="JACWMY010000015">
    <property type="protein sequence ID" value="MBD1366919.1"/>
    <property type="molecule type" value="Genomic_DNA"/>
</dbReference>
<feature type="domain" description="PPIase FKBP-type" evidence="5">
    <location>
        <begin position="68"/>
        <end position="176"/>
    </location>
</feature>
<protein>
    <recommendedName>
        <fullName evidence="4">Peptidyl-prolyl cis-trans isomerase</fullName>
        <ecNumber evidence="4">5.2.1.8</ecNumber>
    </recommendedName>
</protein>
<dbReference type="Proteomes" id="UP000606600">
    <property type="component" value="Unassembled WGS sequence"/>
</dbReference>
<evidence type="ECO:0000256" key="3">
    <source>
        <dbReference type="PROSITE-ProRule" id="PRU00277"/>
    </source>
</evidence>
<dbReference type="Gene3D" id="3.10.50.40">
    <property type="match status" value="2"/>
</dbReference>
<evidence type="ECO:0000313" key="7">
    <source>
        <dbReference type="Proteomes" id="UP000606600"/>
    </source>
</evidence>
<dbReference type="EC" id="5.2.1.8" evidence="4"/>
<dbReference type="RefSeq" id="WP_191191552.1">
    <property type="nucleotide sequence ID" value="NZ_JACWMY010000015.1"/>
</dbReference>
<keyword evidence="2 3" id="KW-0697">Rotamase</keyword>
<reference evidence="6 7" key="1">
    <citation type="submission" date="2020-09" db="EMBL/GenBank/DDBJ databases">
        <title>Novel species of Mucilaginibacter isolated from a glacier on the Tibetan Plateau.</title>
        <authorList>
            <person name="Liu Q."/>
            <person name="Xin Y.-H."/>
        </authorList>
    </citation>
    <scope>NUCLEOTIDE SEQUENCE [LARGE SCALE GENOMIC DNA]</scope>
    <source>
        <strain evidence="6 7">ZT4R22</strain>
    </source>
</reference>
<sequence>MKQKIFTFLLIAAAGLSACRKDTVDPTIKEYDEEQIQNYIAANSLTGFIRDTVGGDTTGMYYKILNPGSGPNLEYSDRLSLVFTLKSFDGKYTSSDTIANHFYDYLGHLAQDGLPKGLQTGIYNLLKHKGASMRLLVPSHLAYGKSGYGTGSVTNVNSRIAGNQSLEYYVHVIDDQPAYDDLVIRNYLTANSLSGYTKTASGLYYKVITPGTGTVGEINDLSIVTTTYTGALLNGVSFDEASKTTAYVFTPAVSDGLAGLVKGVREGLVEHAAAGTSISLLLPSGLGYGNIPPSGSSIPSFAPLRFEFQITTVTQLE</sequence>
<dbReference type="InterPro" id="IPR046357">
    <property type="entry name" value="PPIase_dom_sf"/>
</dbReference>
<evidence type="ECO:0000256" key="1">
    <source>
        <dbReference type="ARBA" id="ARBA00000971"/>
    </source>
</evidence>
<comment type="catalytic activity">
    <reaction evidence="1 3 4">
        <text>[protein]-peptidylproline (omega=180) = [protein]-peptidylproline (omega=0)</text>
        <dbReference type="Rhea" id="RHEA:16237"/>
        <dbReference type="Rhea" id="RHEA-COMP:10747"/>
        <dbReference type="Rhea" id="RHEA-COMP:10748"/>
        <dbReference type="ChEBI" id="CHEBI:83833"/>
        <dbReference type="ChEBI" id="CHEBI:83834"/>
        <dbReference type="EC" id="5.2.1.8"/>
    </reaction>
</comment>
<evidence type="ECO:0000256" key="4">
    <source>
        <dbReference type="RuleBase" id="RU003915"/>
    </source>
</evidence>